<name>A0ABP6SVT3_9ACTN</name>
<keyword evidence="3" id="KW-0223">Dioxygenase</keyword>
<comment type="caution">
    <text evidence="3">The sequence shown here is derived from an EMBL/GenBank/DDBJ whole genome shotgun (WGS) entry which is preliminary data.</text>
</comment>
<feature type="signal peptide" evidence="2">
    <location>
        <begin position="1"/>
        <end position="22"/>
    </location>
</feature>
<dbReference type="EMBL" id="BAAAYN010000011">
    <property type="protein sequence ID" value="GAA3385350.1"/>
    <property type="molecule type" value="Genomic_DNA"/>
</dbReference>
<organism evidence="3 4">
    <name type="scientific">Cryptosporangium minutisporangium</name>
    <dbReference type="NCBI Taxonomy" id="113569"/>
    <lineage>
        <taxon>Bacteria</taxon>
        <taxon>Bacillati</taxon>
        <taxon>Actinomycetota</taxon>
        <taxon>Actinomycetes</taxon>
        <taxon>Cryptosporangiales</taxon>
        <taxon>Cryptosporangiaceae</taxon>
        <taxon>Cryptosporangium</taxon>
    </lineage>
</organism>
<evidence type="ECO:0000256" key="1">
    <source>
        <dbReference type="SAM" id="MobiDB-lite"/>
    </source>
</evidence>
<dbReference type="PANTHER" id="PTHR34315:SF1">
    <property type="entry name" value="INTRADIOL RING-CLEAVAGE DIOXYGENASES DOMAIN-CONTAINING PROTEIN-RELATED"/>
    <property type="match status" value="1"/>
</dbReference>
<dbReference type="PROSITE" id="PS51257">
    <property type="entry name" value="PROKAR_LIPOPROTEIN"/>
    <property type="match status" value="1"/>
</dbReference>
<dbReference type="RefSeq" id="WP_345727588.1">
    <property type="nucleotide sequence ID" value="NZ_BAAAYN010000011.1"/>
</dbReference>
<evidence type="ECO:0000256" key="2">
    <source>
        <dbReference type="SAM" id="SignalP"/>
    </source>
</evidence>
<keyword evidence="3" id="KW-0560">Oxidoreductase</keyword>
<evidence type="ECO:0000313" key="4">
    <source>
        <dbReference type="Proteomes" id="UP001501676"/>
    </source>
</evidence>
<dbReference type="SUPFAM" id="SSF49482">
    <property type="entry name" value="Aromatic compound dioxygenase"/>
    <property type="match status" value="2"/>
</dbReference>
<proteinExistence type="predicted"/>
<dbReference type="InterPro" id="IPR015889">
    <property type="entry name" value="Intradiol_dOase_core"/>
</dbReference>
<dbReference type="GO" id="GO:0051213">
    <property type="term" value="F:dioxygenase activity"/>
    <property type="evidence" value="ECO:0007669"/>
    <property type="project" value="UniProtKB-KW"/>
</dbReference>
<dbReference type="PANTHER" id="PTHR34315">
    <property type="match status" value="1"/>
</dbReference>
<keyword evidence="2" id="KW-0732">Signal</keyword>
<dbReference type="Proteomes" id="UP001501676">
    <property type="component" value="Unassembled WGS sequence"/>
</dbReference>
<feature type="chain" id="PRO_5046493243" evidence="2">
    <location>
        <begin position="23"/>
        <end position="325"/>
    </location>
</feature>
<reference evidence="4" key="1">
    <citation type="journal article" date="2019" name="Int. J. Syst. Evol. Microbiol.">
        <title>The Global Catalogue of Microorganisms (GCM) 10K type strain sequencing project: providing services to taxonomists for standard genome sequencing and annotation.</title>
        <authorList>
            <consortium name="The Broad Institute Genomics Platform"/>
            <consortium name="The Broad Institute Genome Sequencing Center for Infectious Disease"/>
            <person name="Wu L."/>
            <person name="Ma J."/>
        </authorList>
    </citation>
    <scope>NUCLEOTIDE SEQUENCE [LARGE SCALE GENOMIC DNA]</scope>
    <source>
        <strain evidence="4">JCM 9458</strain>
    </source>
</reference>
<keyword evidence="4" id="KW-1185">Reference proteome</keyword>
<evidence type="ECO:0000313" key="3">
    <source>
        <dbReference type="EMBL" id="GAA3385350.1"/>
    </source>
</evidence>
<sequence length="325" mass="33964">MSRRRALTVGALGLAGAGTAGLAGLAGCGAGGRGETRLPPTDIPVEAATLALLGAARTCRPSRQLAQGPYWFDVDRLRSDIRESRQGTTLQLALRVVDGAGCGARPVPGAVVEVWNCDATGRYSGFEGAGRSVEGQTRPGRPAPPTRPAPPGPPLGWPNPLGVELPAGDPTADPMGYANRTSDGSYSRGDAEAQPGDESTYLRGAQIADRSGVVRFTTIYPGWYVGRAPHLHAKVYRDRRTVLSTQLFLDDAVSDRVYAAAPYRPRDARSTRNASDALFEQSTLLTLARYGDAYLGAINLAVDLLDVPPGAAGPASGGQYPGGVQ</sequence>
<feature type="compositionally biased region" description="Pro residues" evidence="1">
    <location>
        <begin position="141"/>
        <end position="157"/>
    </location>
</feature>
<accession>A0ABP6SVT3</accession>
<feature type="region of interest" description="Disordered" evidence="1">
    <location>
        <begin position="126"/>
        <end position="198"/>
    </location>
</feature>
<dbReference type="Gene3D" id="2.60.130.10">
    <property type="entry name" value="Aromatic compound dioxygenase"/>
    <property type="match status" value="2"/>
</dbReference>
<protein>
    <submittedName>
        <fullName evidence="3">Protocatechuate dioxygenase</fullName>
    </submittedName>
</protein>
<gene>
    <name evidence="3" type="ORF">GCM10020369_18510</name>
</gene>